<accession>A0A2P6RSR6</accession>
<proteinExistence type="predicted"/>
<feature type="region of interest" description="Disordered" evidence="1">
    <location>
        <begin position="1"/>
        <end position="49"/>
    </location>
</feature>
<keyword evidence="3" id="KW-1185">Reference proteome</keyword>
<feature type="compositionally biased region" description="Basic and acidic residues" evidence="1">
    <location>
        <begin position="10"/>
        <end position="33"/>
    </location>
</feature>
<organism evidence="2 3">
    <name type="scientific">Rosa chinensis</name>
    <name type="common">China rose</name>
    <dbReference type="NCBI Taxonomy" id="74649"/>
    <lineage>
        <taxon>Eukaryota</taxon>
        <taxon>Viridiplantae</taxon>
        <taxon>Streptophyta</taxon>
        <taxon>Embryophyta</taxon>
        <taxon>Tracheophyta</taxon>
        <taxon>Spermatophyta</taxon>
        <taxon>Magnoliopsida</taxon>
        <taxon>eudicotyledons</taxon>
        <taxon>Gunneridae</taxon>
        <taxon>Pentapetalae</taxon>
        <taxon>rosids</taxon>
        <taxon>fabids</taxon>
        <taxon>Rosales</taxon>
        <taxon>Rosaceae</taxon>
        <taxon>Rosoideae</taxon>
        <taxon>Rosoideae incertae sedis</taxon>
        <taxon>Rosa</taxon>
    </lineage>
</organism>
<name>A0A2P6RSR6_ROSCH</name>
<evidence type="ECO:0000313" key="3">
    <source>
        <dbReference type="Proteomes" id="UP000238479"/>
    </source>
</evidence>
<sequence length="49" mass="5914">MSETVSCITKGREKQQKREIEEKRKTNRIEEKRTSRRQGLSENWICGFQ</sequence>
<comment type="caution">
    <text evidence="2">The sequence shown here is derived from an EMBL/GenBank/DDBJ whole genome shotgun (WGS) entry which is preliminary data.</text>
</comment>
<dbReference type="Gramene" id="PRQ49478">
    <property type="protein sequence ID" value="PRQ49478"/>
    <property type="gene ID" value="RchiOBHm_Chr2g0122371"/>
</dbReference>
<evidence type="ECO:0000256" key="1">
    <source>
        <dbReference type="SAM" id="MobiDB-lite"/>
    </source>
</evidence>
<protein>
    <submittedName>
        <fullName evidence="2">Uncharacterized protein</fullName>
    </submittedName>
</protein>
<dbReference type="EMBL" id="PDCK01000040">
    <property type="protein sequence ID" value="PRQ49478.1"/>
    <property type="molecule type" value="Genomic_DNA"/>
</dbReference>
<reference evidence="2 3" key="1">
    <citation type="journal article" date="2018" name="Nat. Genet.">
        <title>The Rosa genome provides new insights in the design of modern roses.</title>
        <authorList>
            <person name="Bendahmane M."/>
        </authorList>
    </citation>
    <scope>NUCLEOTIDE SEQUENCE [LARGE SCALE GENOMIC DNA]</scope>
    <source>
        <strain evidence="3">cv. Old Blush</strain>
    </source>
</reference>
<dbReference type="Proteomes" id="UP000238479">
    <property type="component" value="Chromosome 2"/>
</dbReference>
<evidence type="ECO:0000313" key="2">
    <source>
        <dbReference type="EMBL" id="PRQ49478.1"/>
    </source>
</evidence>
<gene>
    <name evidence="2" type="ORF">RchiOBHm_Chr2g0122371</name>
</gene>
<dbReference type="AlphaFoldDB" id="A0A2P6RSR6"/>